<evidence type="ECO:0000256" key="1">
    <source>
        <dbReference type="ARBA" id="ARBA00004613"/>
    </source>
</evidence>
<keyword evidence="2" id="KW-0732">Signal</keyword>
<dbReference type="PANTHER" id="PTHR34216">
    <property type="match status" value="1"/>
</dbReference>
<dbReference type="GO" id="GO:0005576">
    <property type="term" value="C:extracellular region"/>
    <property type="evidence" value="ECO:0007669"/>
    <property type="project" value="UniProtKB-SubCell"/>
</dbReference>
<gene>
    <name evidence="4" type="ORF">D778_00548</name>
</gene>
<dbReference type="AlphaFoldDB" id="M7MYM1"/>
<evidence type="ECO:0000256" key="2">
    <source>
        <dbReference type="ARBA" id="ARBA00022729"/>
    </source>
</evidence>
<keyword evidence="5" id="KW-1185">Reference proteome</keyword>
<dbReference type="InterPro" id="IPR002509">
    <property type="entry name" value="NODB_dom"/>
</dbReference>
<dbReference type="Gene3D" id="3.20.20.370">
    <property type="entry name" value="Glycoside hydrolase/deacetylase"/>
    <property type="match status" value="1"/>
</dbReference>
<dbReference type="InterPro" id="IPR051398">
    <property type="entry name" value="Polysacch_Deacetylase"/>
</dbReference>
<dbReference type="CDD" id="cd10918">
    <property type="entry name" value="CE4_NodB_like_5s_6s"/>
    <property type="match status" value="1"/>
</dbReference>
<dbReference type="eggNOG" id="COG0726">
    <property type="taxonomic scope" value="Bacteria"/>
</dbReference>
<evidence type="ECO:0000259" key="3">
    <source>
        <dbReference type="PROSITE" id="PS51677"/>
    </source>
</evidence>
<reference evidence="4 5" key="1">
    <citation type="submission" date="2012-12" db="EMBL/GenBank/DDBJ databases">
        <title>Genome assembly of Formosa sp. AK20.</title>
        <authorList>
            <person name="Kumar R."/>
            <person name="Khatri I."/>
            <person name="Vaidya B."/>
            <person name="Subramanian S."/>
            <person name="Pinnaka A."/>
        </authorList>
    </citation>
    <scope>NUCLEOTIDE SEQUENCE [LARGE SCALE GENOMIC DNA]</scope>
    <source>
        <strain evidence="4 5">AK20</strain>
    </source>
</reference>
<name>M7MYM1_9FLAO</name>
<dbReference type="PROSITE" id="PS51677">
    <property type="entry name" value="NODB"/>
    <property type="match status" value="1"/>
</dbReference>
<proteinExistence type="predicted"/>
<dbReference type="GO" id="GO:0016810">
    <property type="term" value="F:hydrolase activity, acting on carbon-nitrogen (but not peptide) bonds"/>
    <property type="evidence" value="ECO:0007669"/>
    <property type="project" value="InterPro"/>
</dbReference>
<dbReference type="Pfam" id="PF01522">
    <property type="entry name" value="Polysacc_deac_1"/>
    <property type="match status" value="1"/>
</dbReference>
<dbReference type="SUPFAM" id="SSF88713">
    <property type="entry name" value="Glycoside hydrolase/deacetylase"/>
    <property type="match status" value="1"/>
</dbReference>
<evidence type="ECO:0000313" key="4">
    <source>
        <dbReference type="EMBL" id="EMQ94594.1"/>
    </source>
</evidence>
<evidence type="ECO:0000313" key="5">
    <source>
        <dbReference type="Proteomes" id="UP000012024"/>
    </source>
</evidence>
<comment type="caution">
    <text evidence="4">The sequence shown here is derived from an EMBL/GenBank/DDBJ whole genome shotgun (WGS) entry which is preliminary data.</text>
</comment>
<feature type="domain" description="NodB homology" evidence="3">
    <location>
        <begin position="54"/>
        <end position="232"/>
    </location>
</feature>
<sequence>MYHSVSRNLQESHGLTIAISKLEEQFAYLKENGYQSLHFKELQNIKGPKQFPEKAIIITFDDVYVNQLELAYPLLKKYGLKACFYVPLKYVNKTDIWNTNKEPIMSVSQLQSLDSDVVELGLHSFAHNNYSQMTAEEIQADFDLSKDFILKNNLEIHNTLAYPYGKYPRKGEAKTRFFNLLHQNKIAYGLRIGNRVNAFPFKNNYEIQRLDIKGEDSLTTFKRKIKYGKLWF</sequence>
<comment type="subcellular location">
    <subcellularLocation>
        <location evidence="1">Secreted</location>
    </subcellularLocation>
</comment>
<dbReference type="GO" id="GO:0005975">
    <property type="term" value="P:carbohydrate metabolic process"/>
    <property type="evidence" value="ECO:0007669"/>
    <property type="project" value="InterPro"/>
</dbReference>
<organism evidence="4 5">
    <name type="scientific">Xanthomarina gelatinilytica</name>
    <dbReference type="NCBI Taxonomy" id="1137281"/>
    <lineage>
        <taxon>Bacteria</taxon>
        <taxon>Pseudomonadati</taxon>
        <taxon>Bacteroidota</taxon>
        <taxon>Flavobacteriia</taxon>
        <taxon>Flavobacteriales</taxon>
        <taxon>Flavobacteriaceae</taxon>
        <taxon>Xanthomarina</taxon>
    </lineage>
</organism>
<dbReference type="InterPro" id="IPR011330">
    <property type="entry name" value="Glyco_hydro/deAcase_b/a-brl"/>
</dbReference>
<dbReference type="PANTHER" id="PTHR34216:SF3">
    <property type="entry name" value="POLY-BETA-1,6-N-ACETYL-D-GLUCOSAMINE N-DEACETYLASE"/>
    <property type="match status" value="1"/>
</dbReference>
<dbReference type="EMBL" id="ANLA01000015">
    <property type="protein sequence ID" value="EMQ94594.1"/>
    <property type="molecule type" value="Genomic_DNA"/>
</dbReference>
<protein>
    <submittedName>
        <fullName evidence="4">Polysaccharide deacetylase</fullName>
    </submittedName>
</protein>
<accession>M7MYM1</accession>
<dbReference type="PATRIC" id="fig|1137281.3.peg.1980"/>
<dbReference type="Proteomes" id="UP000012024">
    <property type="component" value="Unassembled WGS sequence"/>
</dbReference>